<keyword evidence="2" id="KW-1185">Reference proteome</keyword>
<dbReference type="AlphaFoldDB" id="A0A069RI91"/>
<reference evidence="1 2" key="1">
    <citation type="submission" date="2014-03" db="EMBL/GenBank/DDBJ databases">
        <title>Genome sequence of Clostridium litorale W6, DSM 5388.</title>
        <authorList>
            <person name="Poehlein A."/>
            <person name="Jagirdar A."/>
            <person name="Khonsari B."/>
            <person name="Chibani C.M."/>
            <person name="Gutierrez Gutierrez D.A."/>
            <person name="Davydova E."/>
            <person name="Alghaithi H.S."/>
            <person name="Nair K.P."/>
            <person name="Dhamotharan K."/>
            <person name="Chandran L."/>
            <person name="G W."/>
            <person name="Daniel R."/>
        </authorList>
    </citation>
    <scope>NUCLEOTIDE SEQUENCE [LARGE SCALE GENOMIC DNA]</scope>
    <source>
        <strain evidence="1 2">W6</strain>
    </source>
</reference>
<evidence type="ECO:0000313" key="1">
    <source>
        <dbReference type="EMBL" id="KDR96744.1"/>
    </source>
</evidence>
<gene>
    <name evidence="1" type="ORF">CLIT_2c03500</name>
</gene>
<dbReference type="Proteomes" id="UP000027946">
    <property type="component" value="Unassembled WGS sequence"/>
</dbReference>
<dbReference type="eggNOG" id="ENOG5033YM5">
    <property type="taxonomic scope" value="Bacteria"/>
</dbReference>
<dbReference type="EMBL" id="JJMM01000002">
    <property type="protein sequence ID" value="KDR96744.1"/>
    <property type="molecule type" value="Genomic_DNA"/>
</dbReference>
<organism evidence="1 2">
    <name type="scientific">Peptoclostridium litorale DSM 5388</name>
    <dbReference type="NCBI Taxonomy" id="1121324"/>
    <lineage>
        <taxon>Bacteria</taxon>
        <taxon>Bacillati</taxon>
        <taxon>Bacillota</taxon>
        <taxon>Clostridia</taxon>
        <taxon>Peptostreptococcales</taxon>
        <taxon>Peptoclostridiaceae</taxon>
        <taxon>Peptoclostridium</taxon>
    </lineage>
</organism>
<comment type="caution">
    <text evidence="1">The sequence shown here is derived from an EMBL/GenBank/DDBJ whole genome shotgun (WGS) entry which is preliminary data.</text>
</comment>
<proteinExistence type="predicted"/>
<evidence type="ECO:0000313" key="2">
    <source>
        <dbReference type="Proteomes" id="UP000027946"/>
    </source>
</evidence>
<accession>A0A069RI91</accession>
<name>A0A069RI91_PEPLI</name>
<sequence length="147" mass="17189">MGNPVTVNGVLEGLERHHIEKIPYAIFERDVLFEVEGVILGFNIQLRGYGRMENKDHLMAVIIQSTTDLDLSNRQVIDGIKKLLVKKVDHMLSEFGIFIMENHMRIYYYKSGEGDSKNVWEMAFIDGELEIVESHKKEYVRFFNDHR</sequence>
<dbReference type="OrthoDB" id="9926919at2"/>
<dbReference type="RefSeq" id="WP_038261380.1">
    <property type="nucleotide sequence ID" value="NZ_FSRH01000001.1"/>
</dbReference>
<protein>
    <submittedName>
        <fullName evidence="1">Uncharacterized protein</fullName>
    </submittedName>
</protein>